<evidence type="ECO:0000313" key="1">
    <source>
        <dbReference type="EMBL" id="CAG8499495.1"/>
    </source>
</evidence>
<name>A0ACA9KZT4_9GLOM</name>
<gene>
    <name evidence="1" type="ORF">RPERSI_LOCUS1752</name>
</gene>
<proteinExistence type="predicted"/>
<comment type="caution">
    <text evidence="1">The sequence shown here is derived from an EMBL/GenBank/DDBJ whole genome shotgun (WGS) entry which is preliminary data.</text>
</comment>
<dbReference type="EMBL" id="CAJVQC010001735">
    <property type="protein sequence ID" value="CAG8499495.1"/>
    <property type="molecule type" value="Genomic_DNA"/>
</dbReference>
<sequence>MEESPQSVGETNTHSNVTGATGSSIADCIEILDDNDISSQTNQSVNIQRNESIELEEEVEEADTDPDKIMYEIPVYLSQKLTNKLFIVQHPVRPRANPYIGKNTPREARFKPHSQKLELDIPLQTTSQWYDRDRGAELALGLNDKEARTIYDRTWKFDQYDGLLDKQTLQSTIVPPQATYWMGTMKNNALHLTPVHATLQLRPGLKYHDKIDEKNRNANKKAQVLEEEDSINELKSSRMMSDEHSIVSNKVRGSGKGKISMNAITDKSTDKSLLKKNSRPKLQRIGEEESWIKMRYYDAESIETDEIFNQIRTIQTDPLVCTTTNLNEYLDKISAFPTTVIDNTIVVDEIVNRPPNKLLSTNLRTDSISKPIELLPAKPQLNSTTRSTPSSSKSLSSKGTRVSPSRGTRGSRGGTGIRGKRVGMCNEI</sequence>
<keyword evidence="2" id="KW-1185">Reference proteome</keyword>
<reference evidence="1" key="1">
    <citation type="submission" date="2021-06" db="EMBL/GenBank/DDBJ databases">
        <authorList>
            <person name="Kallberg Y."/>
            <person name="Tangrot J."/>
            <person name="Rosling A."/>
        </authorList>
    </citation>
    <scope>NUCLEOTIDE SEQUENCE</scope>
    <source>
        <strain evidence="1">MA461A</strain>
    </source>
</reference>
<accession>A0ACA9KZT4</accession>
<protein>
    <submittedName>
        <fullName evidence="1">26321_t:CDS:1</fullName>
    </submittedName>
</protein>
<dbReference type="Proteomes" id="UP000789920">
    <property type="component" value="Unassembled WGS sequence"/>
</dbReference>
<organism evidence="1 2">
    <name type="scientific">Racocetra persica</name>
    <dbReference type="NCBI Taxonomy" id="160502"/>
    <lineage>
        <taxon>Eukaryota</taxon>
        <taxon>Fungi</taxon>
        <taxon>Fungi incertae sedis</taxon>
        <taxon>Mucoromycota</taxon>
        <taxon>Glomeromycotina</taxon>
        <taxon>Glomeromycetes</taxon>
        <taxon>Diversisporales</taxon>
        <taxon>Gigasporaceae</taxon>
        <taxon>Racocetra</taxon>
    </lineage>
</organism>
<evidence type="ECO:0000313" key="2">
    <source>
        <dbReference type="Proteomes" id="UP000789920"/>
    </source>
</evidence>